<dbReference type="EMBL" id="JAPUUL010001334">
    <property type="protein sequence ID" value="KAJ8127685.1"/>
    <property type="molecule type" value="Genomic_DNA"/>
</dbReference>
<reference evidence="1" key="1">
    <citation type="submission" date="2022-12" db="EMBL/GenBank/DDBJ databases">
        <title>Genome Sequence of Lasiodiplodia mahajangana.</title>
        <authorList>
            <person name="Buettner E."/>
        </authorList>
    </citation>
    <scope>NUCLEOTIDE SEQUENCE</scope>
    <source>
        <strain evidence="1">VT137</strain>
    </source>
</reference>
<sequence length="662" mass="75873">MTTFQYSPLDASVREIRLFRLHPASLNSRDSTLEMTIIKCRLGNPIPYKALSYTWGDPEPTYPVRLDGCQFRIRKNLHEALLRIRPLLGTVKLWADAICINQDDMRERESQVTLMRDIYKTAQIVWAWLGPGNGSIEELNDEATWSFLSDLAERELSNISEDTNNATIPHPETREWIQSMAFDDAGLQRWLEMGDILSSPWFSRMWIIQEVVMGKTVHVFWGGHGVSWDLIYFASKFIEKYLTPIIISGRSSSLSRFKEKMDNIDLSANCISQIGHSRLAREGRPITVGYLNLRYSDGSRIKKANLKMKEAALRERTAYNIVSHYRRFKVTEPRDRVYSLLGLLEDLDDSIKIPDINYSIPLVDLYWSIIKPHIEHTGGLSFLMDAFGSNRPYGSPSWMPCWYNGTTQEDRVPSILSQELPPEITYNATANTFPFCYFNSRLKSLRIAGFFGAVVRQLGDVADPVLPDAAVSDDSYWEALCRNMEKILGGWISLLGLTDILFGPLPYQLCFDPRNPTEKEVKAHVFIATVHMIDNIHQWSDEELFDVYESQLKTTGHASTAHSASGYRVNRCITTIRYRRLFITDHETFGLCPRETQVGDVIIFLYGCRVPMILRRMPRLRGMWSLVGEAYLHGQMNGEMMDPDLVAIRCKLGLNASLFWIV</sequence>
<accession>A0ACC2JJJ0</accession>
<dbReference type="Proteomes" id="UP001153332">
    <property type="component" value="Unassembled WGS sequence"/>
</dbReference>
<proteinExistence type="predicted"/>
<keyword evidence="2" id="KW-1185">Reference proteome</keyword>
<name>A0ACC2JJJ0_9PEZI</name>
<gene>
    <name evidence="1" type="ORF">O1611_g5951</name>
</gene>
<organism evidence="1 2">
    <name type="scientific">Lasiodiplodia mahajangana</name>
    <dbReference type="NCBI Taxonomy" id="1108764"/>
    <lineage>
        <taxon>Eukaryota</taxon>
        <taxon>Fungi</taxon>
        <taxon>Dikarya</taxon>
        <taxon>Ascomycota</taxon>
        <taxon>Pezizomycotina</taxon>
        <taxon>Dothideomycetes</taxon>
        <taxon>Dothideomycetes incertae sedis</taxon>
        <taxon>Botryosphaeriales</taxon>
        <taxon>Botryosphaeriaceae</taxon>
        <taxon>Lasiodiplodia</taxon>
    </lineage>
</organism>
<comment type="caution">
    <text evidence="1">The sequence shown here is derived from an EMBL/GenBank/DDBJ whole genome shotgun (WGS) entry which is preliminary data.</text>
</comment>
<evidence type="ECO:0000313" key="1">
    <source>
        <dbReference type="EMBL" id="KAJ8127685.1"/>
    </source>
</evidence>
<evidence type="ECO:0000313" key="2">
    <source>
        <dbReference type="Proteomes" id="UP001153332"/>
    </source>
</evidence>
<protein>
    <submittedName>
        <fullName evidence="1">Uncharacterized protein</fullName>
    </submittedName>
</protein>